<accession>A0A0B6RUM5</accession>
<dbReference type="AlphaFoldDB" id="A0A0B6RUM5"/>
<dbReference type="InterPro" id="IPR045324">
    <property type="entry name" value="Small_multidrug_res"/>
</dbReference>
<dbReference type="KEGG" id="bgp:BGL_2c09740"/>
<comment type="subcellular location">
    <subcellularLocation>
        <location evidence="1 8">Cell membrane</location>
        <topology evidence="1 8">Multi-pass membrane protein</topology>
    </subcellularLocation>
</comment>
<evidence type="ECO:0000256" key="6">
    <source>
        <dbReference type="ARBA" id="ARBA00023136"/>
    </source>
</evidence>
<dbReference type="OrthoDB" id="9808638at2"/>
<dbReference type="GO" id="GO:0031460">
    <property type="term" value="P:glycine betaine transport"/>
    <property type="evidence" value="ECO:0007669"/>
    <property type="project" value="TreeGrafter"/>
</dbReference>
<keyword evidence="5 9" id="KW-1133">Transmembrane helix</keyword>
<dbReference type="KEGG" id="bpla:bpln_2g10660"/>
<evidence type="ECO:0000256" key="9">
    <source>
        <dbReference type="SAM" id="Phobius"/>
    </source>
</evidence>
<evidence type="ECO:0000256" key="8">
    <source>
        <dbReference type="RuleBase" id="RU003942"/>
    </source>
</evidence>
<sequence length="110" mass="11451">MSAYFVLVLGIVAEAMATLALKESDGFAKPWPLVLVVIGYGVAITCLANAQKGLPMSLISSAWSGLGITLVTIVAAFRYQQMPNLASVGGIAMIIVGITIVNLFGTVRGH</sequence>
<reference evidence="11" key="1">
    <citation type="submission" date="2011-03" db="EMBL/GenBank/DDBJ databases">
        <authorList>
            <person name="Voget S."/>
            <person name="Streit W.R."/>
            <person name="Jaeger K.E."/>
            <person name="Daniel R."/>
        </authorList>
    </citation>
    <scope>NUCLEOTIDE SEQUENCE [LARGE SCALE GENOMIC DNA]</scope>
    <source>
        <strain evidence="11">PG1</strain>
    </source>
</reference>
<dbReference type="SUPFAM" id="SSF103481">
    <property type="entry name" value="Multidrug resistance efflux transporter EmrE"/>
    <property type="match status" value="1"/>
</dbReference>
<dbReference type="Pfam" id="PF00893">
    <property type="entry name" value="Multi_Drug_Res"/>
    <property type="match status" value="1"/>
</dbReference>
<evidence type="ECO:0000313" key="10">
    <source>
        <dbReference type="EMBL" id="AJK49052.1"/>
    </source>
</evidence>
<dbReference type="RefSeq" id="WP_042627583.1">
    <property type="nucleotide sequence ID" value="NZ_BSTO01000029.1"/>
</dbReference>
<dbReference type="GO" id="GO:0015297">
    <property type="term" value="F:antiporter activity"/>
    <property type="evidence" value="ECO:0007669"/>
    <property type="project" value="TreeGrafter"/>
</dbReference>
<keyword evidence="2" id="KW-0813">Transport</keyword>
<dbReference type="GO" id="GO:0015220">
    <property type="term" value="F:choline transmembrane transporter activity"/>
    <property type="evidence" value="ECO:0007669"/>
    <property type="project" value="TreeGrafter"/>
</dbReference>
<dbReference type="PANTHER" id="PTHR30561">
    <property type="entry name" value="SMR FAMILY PROTON-DEPENDENT DRUG EFFLUX TRANSPORTER SUGE"/>
    <property type="match status" value="1"/>
</dbReference>
<dbReference type="GO" id="GO:0005886">
    <property type="term" value="C:plasma membrane"/>
    <property type="evidence" value="ECO:0007669"/>
    <property type="project" value="UniProtKB-SubCell"/>
</dbReference>
<feature type="transmembrane region" description="Helical" evidence="9">
    <location>
        <begin position="30"/>
        <end position="50"/>
    </location>
</feature>
<keyword evidence="3" id="KW-1003">Cell membrane</keyword>
<reference evidence="10 11" key="2">
    <citation type="journal article" date="2016" name="Appl. Microbiol. Biotechnol.">
        <title>Mutations improving production and secretion of extracellular lipase by Burkholderia glumae PG1.</title>
        <authorList>
            <person name="Knapp A."/>
            <person name="Voget S."/>
            <person name="Gao R."/>
            <person name="Zaburannyi N."/>
            <person name="Krysciak D."/>
            <person name="Breuer M."/>
            <person name="Hauer B."/>
            <person name="Streit W.R."/>
            <person name="Muller R."/>
            <person name="Daniel R."/>
            <person name="Jaeger K.E."/>
        </authorList>
    </citation>
    <scope>NUCLEOTIDE SEQUENCE [LARGE SCALE GENOMIC DNA]</scope>
    <source>
        <strain evidence="10 11">PG1</strain>
    </source>
</reference>
<name>A0A0B6RUM5_BURPL</name>
<keyword evidence="11" id="KW-1185">Reference proteome</keyword>
<organism evidence="10 11">
    <name type="scientific">Burkholderia plantarii</name>
    <dbReference type="NCBI Taxonomy" id="41899"/>
    <lineage>
        <taxon>Bacteria</taxon>
        <taxon>Pseudomonadati</taxon>
        <taxon>Pseudomonadota</taxon>
        <taxon>Betaproteobacteria</taxon>
        <taxon>Burkholderiales</taxon>
        <taxon>Burkholderiaceae</taxon>
        <taxon>Burkholderia</taxon>
    </lineage>
</organism>
<evidence type="ECO:0000256" key="5">
    <source>
        <dbReference type="ARBA" id="ARBA00022989"/>
    </source>
</evidence>
<feature type="transmembrane region" description="Helical" evidence="9">
    <location>
        <begin position="62"/>
        <end position="79"/>
    </location>
</feature>
<evidence type="ECO:0000313" key="11">
    <source>
        <dbReference type="Proteomes" id="UP000031838"/>
    </source>
</evidence>
<dbReference type="PANTHER" id="PTHR30561:SF1">
    <property type="entry name" value="MULTIDRUG TRANSPORTER EMRE"/>
    <property type="match status" value="1"/>
</dbReference>
<dbReference type="Proteomes" id="UP000031838">
    <property type="component" value="Chromosome 2"/>
</dbReference>
<keyword evidence="4 8" id="KW-0812">Transmembrane</keyword>
<proteinExistence type="inferred from homology"/>
<evidence type="ECO:0000256" key="1">
    <source>
        <dbReference type="ARBA" id="ARBA00004651"/>
    </source>
</evidence>
<evidence type="ECO:0000256" key="4">
    <source>
        <dbReference type="ARBA" id="ARBA00022692"/>
    </source>
</evidence>
<comment type="similarity">
    <text evidence="7 8">Belongs to the drug/metabolite transporter (DMT) superfamily. Small multidrug resistance (SMR) (TC 2.A.7.1) family.</text>
</comment>
<evidence type="ECO:0000256" key="7">
    <source>
        <dbReference type="ARBA" id="ARBA00038032"/>
    </source>
</evidence>
<dbReference type="EMBL" id="CP002581">
    <property type="protein sequence ID" value="AJK49052.1"/>
    <property type="molecule type" value="Genomic_DNA"/>
</dbReference>
<evidence type="ECO:0000256" key="2">
    <source>
        <dbReference type="ARBA" id="ARBA00022448"/>
    </source>
</evidence>
<dbReference type="HOGENOM" id="CLU_133067_0_2_4"/>
<dbReference type="Gene3D" id="1.10.3730.20">
    <property type="match status" value="1"/>
</dbReference>
<feature type="transmembrane region" description="Helical" evidence="9">
    <location>
        <begin position="85"/>
        <end position="105"/>
    </location>
</feature>
<evidence type="ECO:0000256" key="3">
    <source>
        <dbReference type="ARBA" id="ARBA00022475"/>
    </source>
</evidence>
<protein>
    <submittedName>
        <fullName evidence="10">Quaternary ammonium compound-resistance protein qacE</fullName>
    </submittedName>
</protein>
<dbReference type="InterPro" id="IPR037185">
    <property type="entry name" value="EmrE-like"/>
</dbReference>
<keyword evidence="6 9" id="KW-0472">Membrane</keyword>
<dbReference type="GO" id="GO:0015199">
    <property type="term" value="F:amino-acid betaine transmembrane transporter activity"/>
    <property type="evidence" value="ECO:0007669"/>
    <property type="project" value="TreeGrafter"/>
</dbReference>
<gene>
    <name evidence="10" type="ORF">BGL_2c09740</name>
</gene>
<dbReference type="InterPro" id="IPR000390">
    <property type="entry name" value="Small_drug/metabolite_transptr"/>
</dbReference>